<protein>
    <submittedName>
        <fullName evidence="2">ABC-2 family transporter protein</fullName>
    </submittedName>
</protein>
<comment type="caution">
    <text evidence="2">The sequence shown here is derived from an EMBL/GenBank/DDBJ whole genome shotgun (WGS) entry which is preliminary data.</text>
</comment>
<reference evidence="2" key="1">
    <citation type="submission" date="2020-09" db="EMBL/GenBank/DDBJ databases">
        <title>A novel bacterium of genus Hazenella, isolated from South China Sea.</title>
        <authorList>
            <person name="Huang H."/>
            <person name="Mo K."/>
            <person name="Hu Y."/>
        </authorList>
    </citation>
    <scope>NUCLEOTIDE SEQUENCE</scope>
    <source>
        <strain evidence="2">IB182357</strain>
    </source>
</reference>
<feature type="transmembrane region" description="Helical" evidence="1">
    <location>
        <begin position="59"/>
        <end position="76"/>
    </location>
</feature>
<dbReference type="PANTHER" id="PTHR36833:SF1">
    <property type="entry name" value="INTEGRAL MEMBRANE TRANSPORT PROTEIN"/>
    <property type="match status" value="1"/>
</dbReference>
<proteinExistence type="predicted"/>
<feature type="transmembrane region" description="Helical" evidence="1">
    <location>
        <begin position="20"/>
        <end position="47"/>
    </location>
</feature>
<name>A0A926NAT6_9BACL</name>
<dbReference type="PANTHER" id="PTHR36833">
    <property type="entry name" value="SLR0610 PROTEIN-RELATED"/>
    <property type="match status" value="1"/>
</dbReference>
<gene>
    <name evidence="2" type="ORF">IC620_07565</name>
</gene>
<feature type="transmembrane region" description="Helical" evidence="1">
    <location>
        <begin position="229"/>
        <end position="249"/>
    </location>
</feature>
<feature type="transmembrane region" description="Helical" evidence="1">
    <location>
        <begin position="138"/>
        <end position="170"/>
    </location>
</feature>
<dbReference type="RefSeq" id="WP_191139630.1">
    <property type="nucleotide sequence ID" value="NZ_JACXAG020000003.1"/>
</dbReference>
<keyword evidence="3" id="KW-1185">Reference proteome</keyword>
<dbReference type="Pfam" id="PF06182">
    <property type="entry name" value="ABC2_membrane_6"/>
    <property type="match status" value="1"/>
</dbReference>
<accession>A0A926NAT6</accession>
<dbReference type="EMBL" id="JACXAH010000008">
    <property type="protein sequence ID" value="MBD1372220.1"/>
    <property type="molecule type" value="Genomic_DNA"/>
</dbReference>
<dbReference type="AlphaFoldDB" id="A0A926NAT6"/>
<keyword evidence="1" id="KW-1133">Transmembrane helix</keyword>
<sequence length="261" mass="29807">MKLFWKLLSASIRSRMQYKLNFLLSMTANALLHVLDYVMLAAILLRFDNVKGWEIEEIGFLYGISSIAVSLYRTFAPEIHNFEKYMVHGEFDSLLIRPISPFLFLLTRNVNLSHLGGVIQGLLILTVSAVQLDISLPLFVALCLYLPVAVMSSFIIALALGVVTATIGFWTQKIKDLQAFTLYAPFNAANFPLTIYPTWLKFIFFTVLPIAFMNYLPMTYLLNKGGQFYYIFVTPCVSFLFFGLAYHFWSFGIRFYHSTGS</sequence>
<feature type="transmembrane region" description="Helical" evidence="1">
    <location>
        <begin position="202"/>
        <end position="222"/>
    </location>
</feature>
<feature type="transmembrane region" description="Helical" evidence="1">
    <location>
        <begin position="112"/>
        <end position="132"/>
    </location>
</feature>
<keyword evidence="1" id="KW-0812">Transmembrane</keyword>
<evidence type="ECO:0000313" key="3">
    <source>
        <dbReference type="Proteomes" id="UP000661691"/>
    </source>
</evidence>
<dbReference type="Proteomes" id="UP000661691">
    <property type="component" value="Unassembled WGS sequence"/>
</dbReference>
<evidence type="ECO:0000256" key="1">
    <source>
        <dbReference type="SAM" id="Phobius"/>
    </source>
</evidence>
<keyword evidence="1" id="KW-0472">Membrane</keyword>
<evidence type="ECO:0000313" key="2">
    <source>
        <dbReference type="EMBL" id="MBD1372220.1"/>
    </source>
</evidence>
<dbReference type="InterPro" id="IPR010390">
    <property type="entry name" value="ABC-2_transporter-like"/>
</dbReference>
<organism evidence="2 3">
    <name type="scientific">Polycladospora coralii</name>
    <dbReference type="NCBI Taxonomy" id="2771432"/>
    <lineage>
        <taxon>Bacteria</taxon>
        <taxon>Bacillati</taxon>
        <taxon>Bacillota</taxon>
        <taxon>Bacilli</taxon>
        <taxon>Bacillales</taxon>
        <taxon>Thermoactinomycetaceae</taxon>
        <taxon>Polycladospora</taxon>
    </lineage>
</organism>